<feature type="transmembrane region" description="Helical" evidence="6">
    <location>
        <begin position="159"/>
        <end position="180"/>
    </location>
</feature>
<feature type="transmembrane region" description="Helical" evidence="6">
    <location>
        <begin position="68"/>
        <end position="92"/>
    </location>
</feature>
<keyword evidence="3 6" id="KW-0812">Transmembrane</keyword>
<protein>
    <submittedName>
        <fullName evidence="7">Simple sugar transport system permease protein</fullName>
    </submittedName>
</protein>
<sequence length="330" mass="35368">MFDLVSFIPRAVAQSIPLLYGSTGETITEKSGNLNLGIPGVMYVGGICGVIGAFLYEQSCAGAPLNSALAILIPMASCLMGSFLMGLLYCFLTVTLRANQNVTGLAMTTFGVGFGNFFGGSLIKLTGSEVPSIALSDTSAVFARHLPAADTTGWFGQVFLSYGFLAYLAIVIALTASAIIEHTRVGLYLRAVGENPATADAAGISITKYKYFATCIGCMIAGLGGLYYVMDYASGVWSNDAFGDRGWLAIALVIFTIWRPNVGVLASILFGGLYILYLFIPTGTNLAYKELYKMLPYVVTIVVLVITSMRNKRENQPPESLGLPYFREDR</sequence>
<dbReference type="GO" id="GO:0022857">
    <property type="term" value="F:transmembrane transporter activity"/>
    <property type="evidence" value="ECO:0007669"/>
    <property type="project" value="InterPro"/>
</dbReference>
<keyword evidence="2" id="KW-1003">Cell membrane</keyword>
<dbReference type="eggNOG" id="COG1079">
    <property type="taxonomic scope" value="Bacteria"/>
</dbReference>
<evidence type="ECO:0000313" key="8">
    <source>
        <dbReference type="Proteomes" id="UP000199820"/>
    </source>
</evidence>
<evidence type="ECO:0000256" key="5">
    <source>
        <dbReference type="ARBA" id="ARBA00023136"/>
    </source>
</evidence>
<accession>A0A1I0I6T6</accession>
<dbReference type="GO" id="GO:0005886">
    <property type="term" value="C:plasma membrane"/>
    <property type="evidence" value="ECO:0007669"/>
    <property type="project" value="UniProtKB-SubCell"/>
</dbReference>
<keyword evidence="5 6" id="KW-0472">Membrane</keyword>
<dbReference type="Pfam" id="PF02653">
    <property type="entry name" value="BPD_transp_2"/>
    <property type="match status" value="1"/>
</dbReference>
<dbReference type="PANTHER" id="PTHR43370:SF2">
    <property type="entry name" value="ABC TRANSPORTER PERMEASE PROTEIN"/>
    <property type="match status" value="1"/>
</dbReference>
<reference evidence="7 8" key="1">
    <citation type="submission" date="2016-10" db="EMBL/GenBank/DDBJ databases">
        <authorList>
            <person name="de Groot N.N."/>
        </authorList>
    </citation>
    <scope>NUCLEOTIDE SEQUENCE [LARGE SCALE GENOMIC DNA]</scope>
    <source>
        <strain evidence="7 8">KH1P1</strain>
    </source>
</reference>
<dbReference type="Proteomes" id="UP000199820">
    <property type="component" value="Unassembled WGS sequence"/>
</dbReference>
<evidence type="ECO:0000256" key="3">
    <source>
        <dbReference type="ARBA" id="ARBA00022692"/>
    </source>
</evidence>
<evidence type="ECO:0000256" key="6">
    <source>
        <dbReference type="SAM" id="Phobius"/>
    </source>
</evidence>
<feature type="transmembrane region" description="Helical" evidence="6">
    <location>
        <begin position="291"/>
        <end position="309"/>
    </location>
</feature>
<dbReference type="EMBL" id="FOIL01000070">
    <property type="protein sequence ID" value="SET92343.1"/>
    <property type="molecule type" value="Genomic_DNA"/>
</dbReference>
<feature type="transmembrane region" description="Helical" evidence="6">
    <location>
        <begin position="104"/>
        <end position="123"/>
    </location>
</feature>
<gene>
    <name evidence="7" type="ORF">SAMN04487771_10709</name>
</gene>
<evidence type="ECO:0000256" key="2">
    <source>
        <dbReference type="ARBA" id="ARBA00022475"/>
    </source>
</evidence>
<keyword evidence="8" id="KW-1185">Reference proteome</keyword>
<dbReference type="STRING" id="1526.SAMN02910262_01456"/>
<keyword evidence="7" id="KW-0813">Transport</keyword>
<dbReference type="AlphaFoldDB" id="A0A1I0I6T6"/>
<dbReference type="OrthoDB" id="9792579at2"/>
<dbReference type="CDD" id="cd06580">
    <property type="entry name" value="TM_PBP1_transp_TpRbsC_like"/>
    <property type="match status" value="1"/>
</dbReference>
<keyword evidence="4 6" id="KW-1133">Transmembrane helix</keyword>
<proteinExistence type="predicted"/>
<feature type="transmembrane region" description="Helical" evidence="6">
    <location>
        <begin position="250"/>
        <end position="279"/>
    </location>
</feature>
<evidence type="ECO:0000256" key="4">
    <source>
        <dbReference type="ARBA" id="ARBA00022989"/>
    </source>
</evidence>
<evidence type="ECO:0000256" key="1">
    <source>
        <dbReference type="ARBA" id="ARBA00004651"/>
    </source>
</evidence>
<feature type="transmembrane region" description="Helical" evidence="6">
    <location>
        <begin position="36"/>
        <end position="56"/>
    </location>
</feature>
<organism evidence="7 8">
    <name type="scientific">[Clostridium] aminophilum</name>
    <dbReference type="NCBI Taxonomy" id="1526"/>
    <lineage>
        <taxon>Bacteria</taxon>
        <taxon>Bacillati</taxon>
        <taxon>Bacillota</taxon>
        <taxon>Clostridia</taxon>
        <taxon>Lachnospirales</taxon>
        <taxon>Lachnospiraceae</taxon>
    </lineage>
</organism>
<dbReference type="InterPro" id="IPR001851">
    <property type="entry name" value="ABC_transp_permease"/>
</dbReference>
<name>A0A1I0I6T6_9FIRM</name>
<dbReference type="RefSeq" id="WP_074650517.1">
    <property type="nucleotide sequence ID" value="NZ_FOIL01000070.1"/>
</dbReference>
<comment type="subcellular location">
    <subcellularLocation>
        <location evidence="1">Cell membrane</location>
        <topology evidence="1">Multi-pass membrane protein</topology>
    </subcellularLocation>
</comment>
<evidence type="ECO:0000313" key="7">
    <source>
        <dbReference type="EMBL" id="SET92343.1"/>
    </source>
</evidence>
<dbReference type="PANTHER" id="PTHR43370">
    <property type="entry name" value="SUGAR ABC TRANSPORTER INTEGRAL MEMBRANE PROTEIN-RELATED"/>
    <property type="match status" value="1"/>
</dbReference>
<keyword evidence="7" id="KW-0762">Sugar transport</keyword>
<feature type="transmembrane region" description="Helical" evidence="6">
    <location>
        <begin position="211"/>
        <end position="230"/>
    </location>
</feature>